<proteinExistence type="predicted"/>
<feature type="region of interest" description="Disordered" evidence="1">
    <location>
        <begin position="61"/>
        <end position="85"/>
    </location>
</feature>
<protein>
    <submittedName>
        <fullName evidence="2">Uncharacterized protein</fullName>
    </submittedName>
</protein>
<evidence type="ECO:0000313" key="2">
    <source>
        <dbReference type="EMBL" id="MFC0592894.1"/>
    </source>
</evidence>
<evidence type="ECO:0000313" key="3">
    <source>
        <dbReference type="Proteomes" id="UP001589834"/>
    </source>
</evidence>
<dbReference type="RefSeq" id="WP_377482690.1">
    <property type="nucleotide sequence ID" value="NZ_JBHLTN010000018.1"/>
</dbReference>
<accession>A0ABV6PSS2</accession>
<reference evidence="2 3" key="1">
    <citation type="submission" date="2024-09" db="EMBL/GenBank/DDBJ databases">
        <authorList>
            <person name="Sun Q."/>
            <person name="Mori K."/>
        </authorList>
    </citation>
    <scope>NUCLEOTIDE SEQUENCE [LARGE SCALE GENOMIC DNA]</scope>
    <source>
        <strain evidence="2 3">NCAIM B.02336</strain>
    </source>
</reference>
<organism evidence="2 3">
    <name type="scientific">Ottowia pentelensis</name>
    <dbReference type="NCBI Taxonomy" id="511108"/>
    <lineage>
        <taxon>Bacteria</taxon>
        <taxon>Pseudomonadati</taxon>
        <taxon>Pseudomonadota</taxon>
        <taxon>Betaproteobacteria</taxon>
        <taxon>Burkholderiales</taxon>
        <taxon>Comamonadaceae</taxon>
        <taxon>Ottowia</taxon>
    </lineage>
</organism>
<dbReference type="Proteomes" id="UP001589834">
    <property type="component" value="Unassembled WGS sequence"/>
</dbReference>
<keyword evidence="3" id="KW-1185">Reference proteome</keyword>
<name>A0ABV6PSS2_9BURK</name>
<evidence type="ECO:0000256" key="1">
    <source>
        <dbReference type="SAM" id="MobiDB-lite"/>
    </source>
</evidence>
<gene>
    <name evidence="2" type="ORF">ACFFGG_10015</name>
</gene>
<dbReference type="EMBL" id="JBHLTN010000018">
    <property type="protein sequence ID" value="MFC0592894.1"/>
    <property type="molecule type" value="Genomic_DNA"/>
</dbReference>
<comment type="caution">
    <text evidence="2">The sequence shown here is derived from an EMBL/GenBank/DDBJ whole genome shotgun (WGS) entry which is preliminary data.</text>
</comment>
<sequence>MTARSRIENGDGAILNEWLPLQEQRVVARACGAARLARGLRERTRALSSECGTGGAHFQRPLQVRLLRQPAGRSRRRTPDPGERA</sequence>